<feature type="transmembrane region" description="Helical" evidence="1">
    <location>
        <begin position="121"/>
        <end position="140"/>
    </location>
</feature>
<dbReference type="PATRIC" id="fig|937777.3.peg.2938"/>
<dbReference type="InterPro" id="IPR025509">
    <property type="entry name" value="DUF4396"/>
</dbReference>
<feature type="transmembrane region" description="Helical" evidence="1">
    <location>
        <begin position="12"/>
        <end position="36"/>
    </location>
</feature>
<dbReference type="OrthoDB" id="510720at2"/>
<evidence type="ECO:0000256" key="1">
    <source>
        <dbReference type="SAM" id="Phobius"/>
    </source>
</evidence>
<sequence length="231" mass="25003">MDMDMANMIPAWWTPAAWTYLIACLISAGVLAAGIYRRGLRQPLRMIELMWIVSALFLGPVALLMYARWGHPEGQAPGAIQHPRWVAVILTLLPGAAASTMAHLIGVPVVFSAGWTIAGQALWAVALFILVLATLLLFMYESATTSRHRAARPAALFFGALVTVLAFDVGMVGWMLYLHTNGLMRPITDVVFTAQMQIGMLLGMLTAWPIAARLTPRLPAGIGAEADHSPT</sequence>
<feature type="transmembrane region" description="Helical" evidence="1">
    <location>
        <begin position="48"/>
        <end position="67"/>
    </location>
</feature>
<feature type="transmembrane region" description="Helical" evidence="1">
    <location>
        <begin position="190"/>
        <end position="211"/>
    </location>
</feature>
<name>L0A3A3_DEIPD</name>
<feature type="transmembrane region" description="Helical" evidence="1">
    <location>
        <begin position="87"/>
        <end position="109"/>
    </location>
</feature>
<accession>L0A3A3</accession>
<protein>
    <recommendedName>
        <fullName evidence="2">DUF4396 domain-containing protein</fullName>
    </recommendedName>
</protein>
<organism evidence="3 4">
    <name type="scientific">Deinococcus peraridilitoris (strain DSM 19664 / LMG 22246 / CIP 109416 / KR-200)</name>
    <dbReference type="NCBI Taxonomy" id="937777"/>
    <lineage>
        <taxon>Bacteria</taxon>
        <taxon>Thermotogati</taxon>
        <taxon>Deinococcota</taxon>
        <taxon>Deinococci</taxon>
        <taxon>Deinococcales</taxon>
        <taxon>Deinococcaceae</taxon>
        <taxon>Deinococcus</taxon>
    </lineage>
</organism>
<dbReference type="EMBL" id="CP003382">
    <property type="protein sequence ID" value="AFZ68378.1"/>
    <property type="molecule type" value="Genomic_DNA"/>
</dbReference>
<keyword evidence="1" id="KW-0812">Transmembrane</keyword>
<proteinExistence type="predicted"/>
<dbReference type="AlphaFoldDB" id="L0A3A3"/>
<keyword evidence="4" id="KW-1185">Reference proteome</keyword>
<dbReference type="HOGENOM" id="CLU_1218173_0_0_0"/>
<gene>
    <name evidence="3" type="ordered locus">Deipe_2920</name>
</gene>
<dbReference type="Pfam" id="PF14342">
    <property type="entry name" value="DUF4396"/>
    <property type="match status" value="1"/>
</dbReference>
<keyword evidence="1" id="KW-1133">Transmembrane helix</keyword>
<evidence type="ECO:0000313" key="4">
    <source>
        <dbReference type="Proteomes" id="UP000010467"/>
    </source>
</evidence>
<evidence type="ECO:0000313" key="3">
    <source>
        <dbReference type="EMBL" id="AFZ68378.1"/>
    </source>
</evidence>
<feature type="transmembrane region" description="Helical" evidence="1">
    <location>
        <begin position="155"/>
        <end position="178"/>
    </location>
</feature>
<evidence type="ECO:0000259" key="2">
    <source>
        <dbReference type="Pfam" id="PF14342"/>
    </source>
</evidence>
<reference evidence="4" key="1">
    <citation type="submission" date="2012-03" db="EMBL/GenBank/DDBJ databases">
        <title>Complete sequence of chromosome of Deinococcus peraridilitoris DSM 19664.</title>
        <authorList>
            <person name="Lucas S."/>
            <person name="Copeland A."/>
            <person name="Lapidus A."/>
            <person name="Glavina del Rio T."/>
            <person name="Dalin E."/>
            <person name="Tice H."/>
            <person name="Bruce D."/>
            <person name="Goodwin L."/>
            <person name="Pitluck S."/>
            <person name="Peters L."/>
            <person name="Mikhailova N."/>
            <person name="Lu M."/>
            <person name="Kyrpides N."/>
            <person name="Mavromatis K."/>
            <person name="Ivanova N."/>
            <person name="Brettin T."/>
            <person name="Detter J.C."/>
            <person name="Han C."/>
            <person name="Larimer F."/>
            <person name="Land M."/>
            <person name="Hauser L."/>
            <person name="Markowitz V."/>
            <person name="Cheng J.-F."/>
            <person name="Hugenholtz P."/>
            <person name="Woyke T."/>
            <person name="Wu D."/>
            <person name="Pukall R."/>
            <person name="Steenblock K."/>
            <person name="Brambilla E."/>
            <person name="Klenk H.-P."/>
            <person name="Eisen J.A."/>
        </authorList>
    </citation>
    <scope>NUCLEOTIDE SEQUENCE [LARGE SCALE GENOMIC DNA]</scope>
    <source>
        <strain evidence="4">DSM 19664 / LMG 22246 / CIP 109416 / KR-200</strain>
    </source>
</reference>
<feature type="domain" description="DUF4396" evidence="2">
    <location>
        <begin position="85"/>
        <end position="215"/>
    </location>
</feature>
<dbReference type="KEGG" id="dpd:Deipe_2920"/>
<dbReference type="RefSeq" id="WP_015236680.1">
    <property type="nucleotide sequence ID" value="NC_019793.1"/>
</dbReference>
<keyword evidence="1" id="KW-0472">Membrane</keyword>
<dbReference type="Proteomes" id="UP000010467">
    <property type="component" value="Chromosome"/>
</dbReference>